<keyword evidence="3" id="KW-1185">Reference proteome</keyword>
<dbReference type="EMBL" id="JWZT01001488">
    <property type="protein sequence ID" value="KII71978.1"/>
    <property type="molecule type" value="Genomic_DNA"/>
</dbReference>
<comment type="caution">
    <text evidence="2">The sequence shown here is derived from an EMBL/GenBank/DDBJ whole genome shotgun (WGS) entry which is preliminary data.</text>
</comment>
<proteinExistence type="predicted"/>
<gene>
    <name evidence="2" type="ORF">RF11_10235</name>
</gene>
<dbReference type="AlphaFoldDB" id="A0A0C2JRF0"/>
<reference evidence="2 3" key="1">
    <citation type="journal article" date="2014" name="Genome Biol. Evol.">
        <title>The genome of the myxosporean Thelohanellus kitauei shows adaptations to nutrient acquisition within its fish host.</title>
        <authorList>
            <person name="Yang Y."/>
            <person name="Xiong J."/>
            <person name="Zhou Z."/>
            <person name="Huo F."/>
            <person name="Miao W."/>
            <person name="Ran C."/>
            <person name="Liu Y."/>
            <person name="Zhang J."/>
            <person name="Feng J."/>
            <person name="Wang M."/>
            <person name="Wang M."/>
            <person name="Wang L."/>
            <person name="Yao B."/>
        </authorList>
    </citation>
    <scope>NUCLEOTIDE SEQUENCE [LARGE SCALE GENOMIC DNA]</scope>
    <source>
        <strain evidence="2">Wuqing</strain>
    </source>
</reference>
<feature type="compositionally biased region" description="Polar residues" evidence="1">
    <location>
        <begin position="84"/>
        <end position="95"/>
    </location>
</feature>
<evidence type="ECO:0000313" key="2">
    <source>
        <dbReference type="EMBL" id="KII71978.1"/>
    </source>
</evidence>
<evidence type="ECO:0000256" key="1">
    <source>
        <dbReference type="SAM" id="MobiDB-lite"/>
    </source>
</evidence>
<protein>
    <submittedName>
        <fullName evidence="2">Uncharacterized protein</fullName>
    </submittedName>
</protein>
<dbReference type="Proteomes" id="UP000031668">
    <property type="component" value="Unassembled WGS sequence"/>
</dbReference>
<organism evidence="2 3">
    <name type="scientific">Thelohanellus kitauei</name>
    <name type="common">Myxosporean</name>
    <dbReference type="NCBI Taxonomy" id="669202"/>
    <lineage>
        <taxon>Eukaryota</taxon>
        <taxon>Metazoa</taxon>
        <taxon>Cnidaria</taxon>
        <taxon>Myxozoa</taxon>
        <taxon>Myxosporea</taxon>
        <taxon>Bivalvulida</taxon>
        <taxon>Platysporina</taxon>
        <taxon>Myxobolidae</taxon>
        <taxon>Thelohanellus</taxon>
    </lineage>
</organism>
<evidence type="ECO:0000313" key="3">
    <source>
        <dbReference type="Proteomes" id="UP000031668"/>
    </source>
</evidence>
<name>A0A0C2JRF0_THEKT</name>
<sequence>MVDDESESPKELRLIASDQPIVDTIEPLYIKLIYDYRPTMEKIKTNYGSRSLINPIETNLSPITGDILAKNVDPSNPKIVDPNLFNNSSPSNYDASTKPIHIHN</sequence>
<accession>A0A0C2JRF0</accession>
<feature type="region of interest" description="Disordered" evidence="1">
    <location>
        <begin position="81"/>
        <end position="104"/>
    </location>
</feature>